<dbReference type="InterPro" id="IPR027484">
    <property type="entry name" value="PInositol-4-P-5-kinase_N"/>
</dbReference>
<feature type="transmembrane region" description="Helical" evidence="12">
    <location>
        <begin position="251"/>
        <end position="273"/>
    </location>
</feature>
<dbReference type="InterPro" id="IPR002498">
    <property type="entry name" value="PInositol-4-P-4/5-kinase_core"/>
</dbReference>
<evidence type="ECO:0000256" key="8">
    <source>
        <dbReference type="ARBA" id="ARBA00023186"/>
    </source>
</evidence>
<keyword evidence="6 10" id="KW-0547">Nucleotide-binding</keyword>
<dbReference type="PROSITE" id="PS51455">
    <property type="entry name" value="PIPK"/>
    <property type="match status" value="1"/>
</dbReference>
<dbReference type="Gene3D" id="1.10.560.10">
    <property type="entry name" value="GroEL-like equatorial domain"/>
    <property type="match status" value="1"/>
</dbReference>
<dbReference type="NCBIfam" id="TIGR02340">
    <property type="entry name" value="chap_CCT_alpha"/>
    <property type="match status" value="1"/>
</dbReference>
<keyword evidence="10" id="KW-0418">Kinase</keyword>
<comment type="subcellular location">
    <subcellularLocation>
        <location evidence="1">Cytoplasm</location>
    </subcellularLocation>
</comment>
<keyword evidence="12" id="KW-1133">Transmembrane helix</keyword>
<name>A0A1W0A1E9_9STRA</name>
<evidence type="ECO:0000256" key="7">
    <source>
        <dbReference type="ARBA" id="ARBA00022840"/>
    </source>
</evidence>
<dbReference type="PROSITE" id="PS00995">
    <property type="entry name" value="TCP1_3"/>
    <property type="match status" value="1"/>
</dbReference>
<dbReference type="EC" id="2.7.1.150" evidence="3"/>
<dbReference type="Gene3D" id="3.30.810.10">
    <property type="entry name" value="2-Layer Sandwich"/>
    <property type="match status" value="1"/>
</dbReference>
<dbReference type="GO" id="GO:0016887">
    <property type="term" value="F:ATP hydrolysis activity"/>
    <property type="evidence" value="ECO:0007669"/>
    <property type="project" value="InterPro"/>
</dbReference>
<dbReference type="GO" id="GO:0046488">
    <property type="term" value="P:phosphatidylinositol metabolic process"/>
    <property type="evidence" value="ECO:0007669"/>
    <property type="project" value="UniProtKB-UniRule"/>
</dbReference>
<dbReference type="Gene3D" id="1.20.1070.10">
    <property type="entry name" value="Rhodopsin 7-helix transmembrane proteins"/>
    <property type="match status" value="1"/>
</dbReference>
<evidence type="ECO:0000256" key="5">
    <source>
        <dbReference type="ARBA" id="ARBA00022490"/>
    </source>
</evidence>
<evidence type="ECO:0000256" key="4">
    <source>
        <dbReference type="ARBA" id="ARBA00014424"/>
    </source>
</evidence>
<evidence type="ECO:0000256" key="10">
    <source>
        <dbReference type="PROSITE-ProRule" id="PRU00781"/>
    </source>
</evidence>
<accession>A0A1W0A1E9</accession>
<dbReference type="SUPFAM" id="SSF56104">
    <property type="entry name" value="SAICAR synthase-like"/>
    <property type="match status" value="1"/>
</dbReference>
<dbReference type="SUPFAM" id="SSF48592">
    <property type="entry name" value="GroEL equatorial domain-like"/>
    <property type="match status" value="1"/>
</dbReference>
<comment type="similarity">
    <text evidence="2 11">Belongs to the TCP-1 chaperonin family.</text>
</comment>
<evidence type="ECO:0000313" key="15">
    <source>
        <dbReference type="Proteomes" id="UP000243217"/>
    </source>
</evidence>
<dbReference type="CDD" id="cd00139">
    <property type="entry name" value="PIPKc"/>
    <property type="match status" value="1"/>
</dbReference>
<keyword evidence="8 11" id="KW-0143">Chaperone</keyword>
<evidence type="ECO:0000256" key="3">
    <source>
        <dbReference type="ARBA" id="ARBA00012009"/>
    </source>
</evidence>
<feature type="transmembrane region" description="Helical" evidence="12">
    <location>
        <begin position="83"/>
        <end position="103"/>
    </location>
</feature>
<dbReference type="OrthoDB" id="496at2759"/>
<dbReference type="InterPro" id="IPR002194">
    <property type="entry name" value="Chaperonin_TCP-1_CS"/>
</dbReference>
<keyword evidence="12" id="KW-0812">Transmembrane</keyword>
<dbReference type="Gene3D" id="3.30.260.10">
    <property type="entry name" value="TCP-1-like chaperonin intermediate domain"/>
    <property type="match status" value="1"/>
</dbReference>
<dbReference type="InterPro" id="IPR053374">
    <property type="entry name" value="TCP-1_chaperonin"/>
</dbReference>
<dbReference type="GO" id="GO:0005737">
    <property type="term" value="C:cytoplasm"/>
    <property type="evidence" value="ECO:0007669"/>
    <property type="project" value="UniProtKB-SubCell"/>
</dbReference>
<evidence type="ECO:0000256" key="2">
    <source>
        <dbReference type="ARBA" id="ARBA00008020"/>
    </source>
</evidence>
<sequence length="1361" mass="152606">MLEEGQGLLKRYASAPAAVLTKYQTSSSLSFHVQESPLTDRKRTKQLEKARITLLFAGILIILGLAWMLTMLLVLENLGTDEYIFSGAVVSFLYCIAILMSYGGCTRLQKYPNQLIVHKSALDLILSICFLLQYILTVAIVPTTIRLPTATPAITQALLLSAEFWFCAMSVDLYQSVSNPFTSFKYNLRLYKLTCIILGGVSGIIFYVLELDHINAFEFSKNTPYYWFHAHENPASTGYLSLREFVVKEWLYYYLWVGVFMLISLVTLVYVNGRLQRGLEETFEMRKKVLVHGFIASCTYVSWSIWVILTFSIGSLVLPIHEVLSEQHLNAVLNLSAFTHGARGIVNVLVWIFTNYKDMWMIIFFQTRTRTLSDEWFMEKPDEMLKPQLNLALRRQVIQMATRGIVDAVEHYQLLHQSIRTNQSFNLDWDLRQRAKSSLSISLTGSVIESCPNTRVIKEMQFYDFQPRIFHAVRKLSKINEEEYLKSFKRTVNERLSEGRSGAFVFNTINRKYLVKSMTEDERQFLISMLPAYLQYLKWNPSTLIPRFYGMHAMKMYGKTFYFVVMANIFPTREIIHRRYDIKGSWIDRNAPVCVIGDKYRCGNCNQQFVFGDLAECPSAVGEHHPDITLLDNDLKKRIKLPKDTSRGLLKQIARDSDFLCGLGIMDYSLLIGMHYSQFTISRTDPSKSSSSLRKEVLTASLGDKVDILSPSMSYRFSHNLSPRLPYRQRLDSSASSSSYSKTHGDSITFDEEIEIEAPNRLLAPSVSGPSAYYMGIIDILQQWTLRKQLERTYKVKILRKDPRGISAIPPKAYAKRRMDLVVDGTRTSGKDVREQNVTAAMAIANIVKSSLGPVGLDKMLVDDIGDVTITNDGATILKLLEVEHPAGKVLVELAGLQDQEVGDGTTSVVIIAAELLKRANELVQNKIHPTSIIAGYRLAMREAVKYIKEHLSVPVDSIGRASLVNAAKTSMSSKIIGPESEFFANLVVDAVTSVKTTEEGAKGKIVTKYPVSAINVLKAHGKSALESQLVDGFALNCTRASQAMPSTVKNAKIALLDFDLQRHKMQMGVQMVVTDPKEVDAIRQREYDITKERIQKILDAGANVILTTKGIDDLCMKYFVESGCMGVRRCKKEDLRRIAKATGGQVVLTLADMEGEETFDAKCLGHAAEVSEERVGDGELIYIKGCATRQATTVVLRGANEMALDEIDRSLHDSLMVVKRMLESNQLVAGGGAVESALSIYLENFATTLGSREQLAIAEFADALLVIPKTLAVNAAKDASELVARLRAHHNTSQVDKSKAQLRFSGLDLLNGKVRDNLEAGVVEPAISKIKSLRFATEAAITILRIDDMIRLNPKEEQGQ</sequence>
<dbReference type="Pfam" id="PF00118">
    <property type="entry name" value="Cpn60_TCP1"/>
    <property type="match status" value="1"/>
</dbReference>
<keyword evidence="7 10" id="KW-0067">ATP-binding</keyword>
<evidence type="ECO:0000256" key="12">
    <source>
        <dbReference type="SAM" id="Phobius"/>
    </source>
</evidence>
<evidence type="ECO:0000259" key="13">
    <source>
        <dbReference type="PROSITE" id="PS51455"/>
    </source>
</evidence>
<dbReference type="Gene3D" id="3.50.7.10">
    <property type="entry name" value="GroEL"/>
    <property type="match status" value="1"/>
</dbReference>
<dbReference type="NCBIfam" id="NF041082">
    <property type="entry name" value="thermosome_alpha"/>
    <property type="match status" value="1"/>
</dbReference>
<dbReference type="InterPro" id="IPR027410">
    <property type="entry name" value="TCP-1-like_intermed_sf"/>
</dbReference>
<comment type="caution">
    <text evidence="14">The sequence shown here is derived from an EMBL/GenBank/DDBJ whole genome shotgun (WGS) entry which is preliminary data.</text>
</comment>
<evidence type="ECO:0000256" key="1">
    <source>
        <dbReference type="ARBA" id="ARBA00004496"/>
    </source>
</evidence>
<dbReference type="FunFam" id="3.50.7.10:FF:000009">
    <property type="entry name" value="T-complex protein 1 subunit alpha"/>
    <property type="match status" value="1"/>
</dbReference>
<gene>
    <name evidence="14" type="ORF">THRCLA_03690</name>
</gene>
<organism evidence="14 15">
    <name type="scientific">Thraustotheca clavata</name>
    <dbReference type="NCBI Taxonomy" id="74557"/>
    <lineage>
        <taxon>Eukaryota</taxon>
        <taxon>Sar</taxon>
        <taxon>Stramenopiles</taxon>
        <taxon>Oomycota</taxon>
        <taxon>Saprolegniomycetes</taxon>
        <taxon>Saprolegniales</taxon>
        <taxon>Achlyaceae</taxon>
        <taxon>Thraustotheca</taxon>
    </lineage>
</organism>
<dbReference type="PROSITE" id="PS00750">
    <property type="entry name" value="TCP1_1"/>
    <property type="match status" value="1"/>
</dbReference>
<dbReference type="CDD" id="cd03335">
    <property type="entry name" value="TCP1_alpha"/>
    <property type="match status" value="1"/>
</dbReference>
<reference evidence="14 15" key="1">
    <citation type="journal article" date="2014" name="Genome Biol. Evol.">
        <title>The secreted proteins of Achlya hypogyna and Thraustotheca clavata identify the ancestral oomycete secretome and reveal gene acquisitions by horizontal gene transfer.</title>
        <authorList>
            <person name="Misner I."/>
            <person name="Blouin N."/>
            <person name="Leonard G."/>
            <person name="Richards T.A."/>
            <person name="Lane C.E."/>
        </authorList>
    </citation>
    <scope>NUCLEOTIDE SEQUENCE [LARGE SCALE GENOMIC DNA]</scope>
    <source>
        <strain evidence="14 15">ATCC 34112</strain>
    </source>
</reference>
<dbReference type="InterPro" id="IPR002423">
    <property type="entry name" value="Cpn60/GroEL/TCP-1"/>
</dbReference>
<dbReference type="NCBIfam" id="NF041083">
    <property type="entry name" value="thermosome_beta"/>
    <property type="match status" value="1"/>
</dbReference>
<feature type="transmembrane region" description="Helical" evidence="12">
    <location>
        <begin position="157"/>
        <end position="177"/>
    </location>
</feature>
<feature type="transmembrane region" description="Helical" evidence="12">
    <location>
        <begin position="294"/>
        <end position="318"/>
    </location>
</feature>
<dbReference type="GO" id="GO:0140662">
    <property type="term" value="F:ATP-dependent protein folding chaperone"/>
    <property type="evidence" value="ECO:0007669"/>
    <property type="project" value="InterPro"/>
</dbReference>
<evidence type="ECO:0000313" key="14">
    <source>
        <dbReference type="EMBL" id="OQS04029.1"/>
    </source>
</evidence>
<dbReference type="SUPFAM" id="SSF54849">
    <property type="entry name" value="GroEL-intermediate domain like"/>
    <property type="match status" value="1"/>
</dbReference>
<proteinExistence type="inferred from homology"/>
<dbReference type="Gene3D" id="3.30.800.10">
    <property type="entry name" value="Phosphatidylinositol Phosphate Kinase II Beta"/>
    <property type="match status" value="1"/>
</dbReference>
<dbReference type="GO" id="GO:0005524">
    <property type="term" value="F:ATP binding"/>
    <property type="evidence" value="ECO:0007669"/>
    <property type="project" value="UniProtKB-UniRule"/>
</dbReference>
<dbReference type="GO" id="GO:0000285">
    <property type="term" value="F:1-phosphatidylinositol-3-phosphate 5-kinase activity"/>
    <property type="evidence" value="ECO:0007669"/>
    <property type="project" value="UniProtKB-EC"/>
</dbReference>
<keyword evidence="15" id="KW-1185">Reference proteome</keyword>
<dbReference type="InterPro" id="IPR027409">
    <property type="entry name" value="GroEL-like_apical_dom_sf"/>
</dbReference>
<dbReference type="PROSITE" id="PS00751">
    <property type="entry name" value="TCP1_2"/>
    <property type="match status" value="1"/>
</dbReference>
<dbReference type="InterPro" id="IPR054827">
    <property type="entry name" value="thermosome_alpha"/>
</dbReference>
<dbReference type="SMART" id="SM00330">
    <property type="entry name" value="PIPKc"/>
    <property type="match status" value="1"/>
</dbReference>
<dbReference type="Proteomes" id="UP000243217">
    <property type="component" value="Unassembled WGS sequence"/>
</dbReference>
<feature type="domain" description="PIPK" evidence="13">
    <location>
        <begin position="398"/>
        <end position="826"/>
    </location>
</feature>
<dbReference type="SUPFAM" id="SSF52029">
    <property type="entry name" value="GroEL apical domain-like"/>
    <property type="match status" value="1"/>
</dbReference>
<keyword evidence="12" id="KW-0472">Membrane</keyword>
<evidence type="ECO:0000256" key="9">
    <source>
        <dbReference type="ARBA" id="ARBA00030049"/>
    </source>
</evidence>
<keyword evidence="10" id="KW-0808">Transferase</keyword>
<dbReference type="InterPro" id="IPR027483">
    <property type="entry name" value="PInositol-4-P-4/5-kinase_C_sf"/>
</dbReference>
<dbReference type="GO" id="GO:0051082">
    <property type="term" value="F:unfolded protein binding"/>
    <property type="evidence" value="ECO:0007669"/>
    <property type="project" value="InterPro"/>
</dbReference>
<feature type="transmembrane region" description="Helical" evidence="12">
    <location>
        <begin position="52"/>
        <end position="71"/>
    </location>
</feature>
<dbReference type="PRINTS" id="PR00304">
    <property type="entry name" value="TCOMPLEXTCP1"/>
</dbReference>
<dbReference type="InterPro" id="IPR012715">
    <property type="entry name" value="Chap_CCT_alpha"/>
</dbReference>
<evidence type="ECO:0000256" key="6">
    <source>
        <dbReference type="ARBA" id="ARBA00022741"/>
    </source>
</evidence>
<dbReference type="Pfam" id="PF01504">
    <property type="entry name" value="PIP5K"/>
    <property type="match status" value="1"/>
</dbReference>
<dbReference type="FunFam" id="1.10.560.10:FF:000070">
    <property type="entry name" value="Uncharacterized protein"/>
    <property type="match status" value="1"/>
</dbReference>
<feature type="transmembrane region" description="Helical" evidence="12">
    <location>
        <begin position="189"/>
        <end position="209"/>
    </location>
</feature>
<keyword evidence="5" id="KW-0963">Cytoplasm</keyword>
<dbReference type="STRING" id="74557.A0A1W0A1E9"/>
<feature type="transmembrane region" description="Helical" evidence="12">
    <location>
        <begin position="124"/>
        <end position="145"/>
    </location>
</feature>
<dbReference type="PANTHER" id="PTHR11353">
    <property type="entry name" value="CHAPERONIN"/>
    <property type="match status" value="1"/>
</dbReference>
<evidence type="ECO:0000256" key="11">
    <source>
        <dbReference type="RuleBase" id="RU004187"/>
    </source>
</evidence>
<protein>
    <recommendedName>
        <fullName evidence="4">T-complex protein 1 subunit alpha</fullName>
        <ecNumber evidence="3">2.7.1.150</ecNumber>
    </recommendedName>
    <alternativeName>
        <fullName evidence="9">CCT-alpha</fullName>
    </alternativeName>
</protein>
<dbReference type="InterPro" id="IPR027413">
    <property type="entry name" value="GROEL-like_equatorial_sf"/>
</dbReference>
<dbReference type="InterPro" id="IPR017998">
    <property type="entry name" value="Chaperone_TCP-1"/>
</dbReference>
<dbReference type="EMBL" id="JNBS01000692">
    <property type="protein sequence ID" value="OQS04029.1"/>
    <property type="molecule type" value="Genomic_DNA"/>
</dbReference>